<dbReference type="SUPFAM" id="SSF82866">
    <property type="entry name" value="Multidrug efflux transporter AcrB transmembrane domain"/>
    <property type="match status" value="2"/>
</dbReference>
<feature type="transmembrane region" description="Helical" evidence="1">
    <location>
        <begin position="425"/>
        <end position="445"/>
    </location>
</feature>
<feature type="transmembrane region" description="Helical" evidence="1">
    <location>
        <begin position="457"/>
        <end position="484"/>
    </location>
</feature>
<dbReference type="AlphaFoldDB" id="A0A286TZ24"/>
<dbReference type="Gene3D" id="3.30.70.1320">
    <property type="entry name" value="Multidrug efflux transporter AcrB pore domain like"/>
    <property type="match status" value="1"/>
</dbReference>
<dbReference type="OrthoDB" id="9757876at2"/>
<feature type="transmembrane region" description="Helical" evidence="1">
    <location>
        <begin position="883"/>
        <end position="904"/>
    </location>
</feature>
<evidence type="ECO:0000313" key="3">
    <source>
        <dbReference type="Proteomes" id="UP000218542"/>
    </source>
</evidence>
<protein>
    <submittedName>
        <fullName evidence="2">Cation/multidrug efflux pump</fullName>
    </submittedName>
</protein>
<dbReference type="InterPro" id="IPR001036">
    <property type="entry name" value="Acrflvin-R"/>
</dbReference>
<feature type="transmembrane region" description="Helical" evidence="1">
    <location>
        <begin position="1001"/>
        <end position="1023"/>
    </location>
</feature>
<feature type="transmembrane region" description="Helical" evidence="1">
    <location>
        <begin position="964"/>
        <end position="981"/>
    </location>
</feature>
<keyword evidence="1" id="KW-0812">Transmembrane</keyword>
<dbReference type="PRINTS" id="PR00702">
    <property type="entry name" value="ACRIFLAVINRP"/>
</dbReference>
<dbReference type="SUPFAM" id="SSF82693">
    <property type="entry name" value="Multidrug efflux transporter AcrB pore domain, PN1, PN2, PC1 and PC2 subdomains"/>
    <property type="match status" value="3"/>
</dbReference>
<keyword evidence="1" id="KW-1133">Transmembrane helix</keyword>
<proteinExistence type="predicted"/>
<dbReference type="Gene3D" id="3.30.2090.10">
    <property type="entry name" value="Multidrug efflux transporter AcrB TolC docking domain, DN and DC subdomains"/>
    <property type="match status" value="2"/>
</dbReference>
<evidence type="ECO:0000256" key="1">
    <source>
        <dbReference type="SAM" id="Phobius"/>
    </source>
</evidence>
<comment type="caution">
    <text evidence="2">The sequence shown here is derived from an EMBL/GenBank/DDBJ whole genome shotgun (WGS) entry which is preliminary data.</text>
</comment>
<dbReference type="PANTHER" id="PTHR32063:SF0">
    <property type="entry name" value="SWARMING MOTILITY PROTEIN SWRC"/>
    <property type="match status" value="1"/>
</dbReference>
<reference evidence="3" key="1">
    <citation type="journal article" date="2017" name="Environ. Microbiol. Rep.">
        <title>Genetic Diversity of Marine Anaerobic Ammonium-Oxidizing Bacteria as Revealed by Genomic and Proteomic Analyses of 'Candidatus Scalindua japonica'.</title>
        <authorList>
            <person name="Oshiki M."/>
            <person name="Mizuto K."/>
            <person name="Kimura Z."/>
            <person name="Kindaichi T."/>
            <person name="Satoh H."/>
            <person name="Okabe S."/>
        </authorList>
    </citation>
    <scope>NUCLEOTIDE SEQUENCE [LARGE SCALE GENOMIC DNA]</scope>
    <source>
        <strain evidence="3">husup-a2</strain>
    </source>
</reference>
<dbReference type="Gene3D" id="3.30.70.1440">
    <property type="entry name" value="Multidrug efflux transporter AcrB pore domain"/>
    <property type="match status" value="1"/>
</dbReference>
<evidence type="ECO:0000313" key="2">
    <source>
        <dbReference type="EMBL" id="GAX61153.1"/>
    </source>
</evidence>
<name>A0A286TZ24_9BACT</name>
<dbReference type="Gene3D" id="3.30.70.1430">
    <property type="entry name" value="Multidrug efflux transporter AcrB pore domain"/>
    <property type="match status" value="2"/>
</dbReference>
<gene>
    <name evidence="2" type="primary">acrB</name>
    <name evidence="2" type="ORF">SCALIN_C17_0187</name>
</gene>
<feature type="transmembrane region" description="Helical" evidence="1">
    <location>
        <begin position="329"/>
        <end position="348"/>
    </location>
</feature>
<feature type="transmembrane region" description="Helical" evidence="1">
    <location>
        <begin position="380"/>
        <end position="404"/>
    </location>
</feature>
<feature type="transmembrane region" description="Helical" evidence="1">
    <location>
        <begin position="859"/>
        <end position="876"/>
    </location>
</feature>
<dbReference type="Proteomes" id="UP000218542">
    <property type="component" value="Unassembled WGS sequence"/>
</dbReference>
<dbReference type="Pfam" id="PF00873">
    <property type="entry name" value="ACR_tran"/>
    <property type="match status" value="1"/>
</dbReference>
<dbReference type="Gene3D" id="1.20.1640.10">
    <property type="entry name" value="Multidrug efflux transporter AcrB transmembrane domain"/>
    <property type="match status" value="2"/>
</dbReference>
<keyword evidence="3" id="KW-1185">Reference proteome</keyword>
<dbReference type="GO" id="GO:0042910">
    <property type="term" value="F:xenobiotic transmembrane transporter activity"/>
    <property type="evidence" value="ECO:0007669"/>
    <property type="project" value="TreeGrafter"/>
</dbReference>
<feature type="transmembrane region" description="Helical" evidence="1">
    <location>
        <begin position="530"/>
        <end position="548"/>
    </location>
</feature>
<dbReference type="PANTHER" id="PTHR32063">
    <property type="match status" value="1"/>
</dbReference>
<dbReference type="SUPFAM" id="SSF82714">
    <property type="entry name" value="Multidrug efflux transporter AcrB TolC docking domain, DN and DC subdomains"/>
    <property type="match status" value="2"/>
</dbReference>
<dbReference type="InterPro" id="IPR027463">
    <property type="entry name" value="AcrB_DN_DC_subdom"/>
</dbReference>
<dbReference type="RefSeq" id="WP_096894544.1">
    <property type="nucleotide sequence ID" value="NZ_BAOS01000017.1"/>
</dbReference>
<organism evidence="2 3">
    <name type="scientific">Candidatus Scalindua japonica</name>
    <dbReference type="NCBI Taxonomy" id="1284222"/>
    <lineage>
        <taxon>Bacteria</taxon>
        <taxon>Pseudomonadati</taxon>
        <taxon>Planctomycetota</taxon>
        <taxon>Candidatus Brocadiia</taxon>
        <taxon>Candidatus Brocadiales</taxon>
        <taxon>Candidatus Scalinduaceae</taxon>
        <taxon>Candidatus Scalindua</taxon>
    </lineage>
</organism>
<dbReference type="GO" id="GO:0005886">
    <property type="term" value="C:plasma membrane"/>
    <property type="evidence" value="ECO:0007669"/>
    <property type="project" value="TreeGrafter"/>
</dbReference>
<keyword evidence="1" id="KW-0472">Membrane</keyword>
<feature type="transmembrane region" description="Helical" evidence="1">
    <location>
        <begin position="355"/>
        <end position="374"/>
    </location>
</feature>
<accession>A0A286TZ24</accession>
<feature type="transmembrane region" description="Helical" evidence="1">
    <location>
        <begin position="910"/>
        <end position="933"/>
    </location>
</feature>
<dbReference type="EMBL" id="BAOS01000017">
    <property type="protein sequence ID" value="GAX61153.1"/>
    <property type="molecule type" value="Genomic_DNA"/>
</dbReference>
<sequence length="1051" mass="115644">MINAAIHHSRTVLSILILLLIAGTYAYVDIAKESSPDIDIPQIYISMSLEGISPDDSERLLLRPMEQELATIEGVKEMKSTAYQGGGFVLLEFQAGFDKDTALDDVQKAVDQARPELPDDVEEPSVTEVNFSLFPVLVVTLSGKVPERTLLKLAQNLQDRIETISSVLDVNIAGDREELVEVIVNPELLESYALNGSDILNLFKVSNRLVAAGNLDTGAGRFAIKVPGLFETVHDVMNMPLRVKEDSVIKVRDIAEIRRTFKDPDSIARLRGERAIAIEVVKRSGENIIDTVKAVRKIVAAERVFWPQGIEVSFTQDGSEQIKTMLLDLQNNVISAIILVMIVVVFALGVRTATLVGIAIPGAFLTGIFVIYIMGLTVNIVVLFTLTLSIGMLVDGAIVVTEYADRKLSEGVAREKAYGEAARRMAWPIISSTATTLAAFAPLLFWPDTVGEFMKYLPITLIAVLASSMLMALIFVPTLGALYGKPGAAGDPKMMQMLTASEDGDMKTITGFTGWYLSVLEVAIKRPGRVLLLALALLIGVQFTYMKLGKGVEFFPSIEPDFASVLVHARGNLSIYEQDKLVKDVEDIILEIDGIETMYSRIGTSKQKGTDLPEDSIGQIQIEFTDWNTRRPASEILNEIREKAGNLAGIFIETREQEEGPAAGKAVEIQIASRFPEKLGPATVQIQDVLEELGGFRDIEDTRPIPGIEWELEVDRAQASKFGMDITTIGNYIRMVTNGLKVAEYRPNESDDEIDIVIRHGRGDRTLDQLDNVRIESAGGSVPISSFVNRSAKPAVGVIYRSDQRRIVTVKADLPPDININAKVEQIKGWLNKNLDKLDPEVEITFKGQDEDQRNSQSFLTKAFIVALFLMAIILVTQFNSFYSAFLILTAVIMSTIGVMIGLMVTGQPFGIVMTGVGVIALAGIIVNNNIVLIDTFDHLRRQYGDTMDIREIILRTGAQRLRPVLLTTITTVIGLMPMVLQLNIDFISRKTSIGAPSTQWWVQLSTAIVSGLSFSTVLTLVVTPAALMWREKTAPVISNLTRRLLKFKSE</sequence>